<evidence type="ECO:0000256" key="3">
    <source>
        <dbReference type="SAM" id="SignalP"/>
    </source>
</evidence>
<organism evidence="4 5">
    <name type="scientific">Faecalicatena fissicatena</name>
    <dbReference type="NCBI Taxonomy" id="290055"/>
    <lineage>
        <taxon>Bacteria</taxon>
        <taxon>Bacillati</taxon>
        <taxon>Bacillota</taxon>
        <taxon>Clostridia</taxon>
        <taxon>Lachnospirales</taxon>
        <taxon>Lachnospiraceae</taxon>
        <taxon>Faecalicatena</taxon>
    </lineage>
</organism>
<proteinExistence type="predicted"/>
<evidence type="ECO:0000313" key="4">
    <source>
        <dbReference type="EMBL" id="MBM6736887.1"/>
    </source>
</evidence>
<protein>
    <recommendedName>
        <fullName evidence="6">CARDB domain-containing protein</fullName>
    </recommendedName>
</protein>
<keyword evidence="2" id="KW-1133">Transmembrane helix</keyword>
<sequence length="514" mass="54467">MKKWFKRITAGAVAAVVFGMALMPQGEARAASARIQVSVPENKVTTYRQGETKSFVLELKNSGTEELKNVKAVPRLEGEEGQWPFATEYQSYEAEKESMAPGETWQASFGFTARPDAAPGRYRVVFDVSAVGDGQEDIGGSSSFYVNVAAQESGKTPDSSQSQGSAGESWQGSGGEQDGSGGWMPAAAVAQADDGSMPALAGGFENGPVTGGGQSASGTVPRVIVTGFDTDPGEVKAGTDFKLTIHLKNTSKSSRVSNILFELAAPTEGRDEQTTAPAFLPASGASSLYLDQIGAGGTADISIQLNAKADLVQKPYSINLAMKYEDQNASQIEAQSSISIPVRQEARFEFSDFEVTPAVISPGEESNVSCSLYNLGRVKLYNVKAVFEGKGIKKEELFVGSVEPGASAAIDAMLEGEKETKGPEKVKMTLTYEDEAGKVSKAEKELQLEVAAAVETVDWSQTDMEAARPFPVLPAAAAVLTVAAGTAAALMWRRKKRAAEEEVQYELDGPSEDE</sequence>
<feature type="signal peptide" evidence="3">
    <location>
        <begin position="1"/>
        <end position="30"/>
    </location>
</feature>
<feature type="chain" id="PRO_5046384988" description="CARDB domain-containing protein" evidence="3">
    <location>
        <begin position="31"/>
        <end position="514"/>
    </location>
</feature>
<evidence type="ECO:0000256" key="2">
    <source>
        <dbReference type="SAM" id="Phobius"/>
    </source>
</evidence>
<dbReference type="PANTHER" id="PTHR35902">
    <property type="entry name" value="S-LAYER DOMAIN-LIKE PROTEIN-RELATED"/>
    <property type="match status" value="1"/>
</dbReference>
<dbReference type="Gene3D" id="2.60.40.10">
    <property type="entry name" value="Immunoglobulins"/>
    <property type="match status" value="1"/>
</dbReference>
<gene>
    <name evidence="4" type="ORF">H7U36_02010</name>
</gene>
<comment type="caution">
    <text evidence="4">The sequence shown here is derived from an EMBL/GenBank/DDBJ whole genome shotgun (WGS) entry which is preliminary data.</text>
</comment>
<dbReference type="RefSeq" id="WP_205155642.1">
    <property type="nucleotide sequence ID" value="NZ_JACLYY010000002.1"/>
</dbReference>
<name>A0ABS2E5J0_9FIRM</name>
<feature type="compositionally biased region" description="Gly residues" evidence="1">
    <location>
        <begin position="172"/>
        <end position="182"/>
    </location>
</feature>
<reference evidence="4 5" key="1">
    <citation type="journal article" date="2021" name="Sci. Rep.">
        <title>The distribution of antibiotic resistance genes in chicken gut microbiota commensals.</title>
        <authorList>
            <person name="Juricova H."/>
            <person name="Matiasovicova J."/>
            <person name="Kubasova T."/>
            <person name="Cejkova D."/>
            <person name="Rychlik I."/>
        </authorList>
    </citation>
    <scope>NUCLEOTIDE SEQUENCE [LARGE SCALE GENOMIC DNA]</scope>
    <source>
        <strain evidence="4 5">An773</strain>
    </source>
</reference>
<dbReference type="EMBL" id="JACLYY010000002">
    <property type="protein sequence ID" value="MBM6736887.1"/>
    <property type="molecule type" value="Genomic_DNA"/>
</dbReference>
<evidence type="ECO:0008006" key="6">
    <source>
        <dbReference type="Google" id="ProtNLM"/>
    </source>
</evidence>
<keyword evidence="2" id="KW-0812">Transmembrane</keyword>
<dbReference type="Proteomes" id="UP000716906">
    <property type="component" value="Unassembled WGS sequence"/>
</dbReference>
<feature type="region of interest" description="Disordered" evidence="1">
    <location>
        <begin position="151"/>
        <end position="184"/>
    </location>
</feature>
<evidence type="ECO:0000256" key="1">
    <source>
        <dbReference type="SAM" id="MobiDB-lite"/>
    </source>
</evidence>
<feature type="region of interest" description="Disordered" evidence="1">
    <location>
        <begin position="197"/>
        <end position="218"/>
    </location>
</feature>
<keyword evidence="2" id="KW-0472">Membrane</keyword>
<evidence type="ECO:0000313" key="5">
    <source>
        <dbReference type="Proteomes" id="UP000716906"/>
    </source>
</evidence>
<accession>A0ABS2E5J0</accession>
<keyword evidence="3" id="KW-0732">Signal</keyword>
<dbReference type="InterPro" id="IPR013783">
    <property type="entry name" value="Ig-like_fold"/>
</dbReference>
<feature type="compositionally biased region" description="Low complexity" evidence="1">
    <location>
        <begin position="158"/>
        <end position="171"/>
    </location>
</feature>
<feature type="transmembrane region" description="Helical" evidence="2">
    <location>
        <begin position="472"/>
        <end position="492"/>
    </location>
</feature>
<keyword evidence="5" id="KW-1185">Reference proteome</keyword>